<feature type="transmembrane region" description="Helical" evidence="1">
    <location>
        <begin position="169"/>
        <end position="188"/>
    </location>
</feature>
<keyword evidence="1" id="KW-1133">Transmembrane helix</keyword>
<feature type="transmembrane region" description="Helical" evidence="1">
    <location>
        <begin position="39"/>
        <end position="56"/>
    </location>
</feature>
<gene>
    <name evidence="2" type="ORF">I6N96_03385</name>
</gene>
<feature type="transmembrane region" description="Helical" evidence="1">
    <location>
        <begin position="63"/>
        <end position="79"/>
    </location>
</feature>
<reference evidence="2 3" key="1">
    <citation type="submission" date="2020-12" db="EMBL/GenBank/DDBJ databases">
        <title>Vagococcus allomyrinae sp. nov. and Enterococcus lavae sp. nov., isolated from the larvae of Allomyrina dichotoma.</title>
        <authorList>
            <person name="Lee S.D."/>
        </authorList>
    </citation>
    <scope>NUCLEOTIDE SEQUENCE [LARGE SCALE GENOMIC DNA]</scope>
    <source>
        <strain evidence="2 3">BWM-S5</strain>
    </source>
</reference>
<evidence type="ECO:0000313" key="3">
    <source>
        <dbReference type="Proteomes" id="UP000673375"/>
    </source>
</evidence>
<dbReference type="Proteomes" id="UP000673375">
    <property type="component" value="Unassembled WGS sequence"/>
</dbReference>
<feature type="transmembrane region" description="Helical" evidence="1">
    <location>
        <begin position="291"/>
        <end position="316"/>
    </location>
</feature>
<keyword evidence="3" id="KW-1185">Reference proteome</keyword>
<feature type="transmembrane region" description="Helical" evidence="1">
    <location>
        <begin position="12"/>
        <end position="33"/>
    </location>
</feature>
<dbReference type="EMBL" id="JAEDXU010000001">
    <property type="protein sequence ID" value="MBP1045306.1"/>
    <property type="molecule type" value="Genomic_DNA"/>
</dbReference>
<evidence type="ECO:0000256" key="1">
    <source>
        <dbReference type="SAM" id="Phobius"/>
    </source>
</evidence>
<keyword evidence="1" id="KW-0472">Membrane</keyword>
<comment type="caution">
    <text evidence="2">The sequence shown here is derived from an EMBL/GenBank/DDBJ whole genome shotgun (WGS) entry which is preliminary data.</text>
</comment>
<feature type="transmembrane region" description="Helical" evidence="1">
    <location>
        <begin position="220"/>
        <end position="240"/>
    </location>
</feature>
<keyword evidence="1" id="KW-0812">Transmembrane</keyword>
<feature type="transmembrane region" description="Helical" evidence="1">
    <location>
        <begin position="328"/>
        <end position="344"/>
    </location>
</feature>
<name>A0ABS4CFI5_9ENTE</name>
<sequence length="381" mass="43113">MGNVTNRVSNFILLILVAGSYWLWAAGITGPYTKFVFENAIYICLAAAIFLLAIRYKQLTKSDLGIILLSFFSFLFYFFTTASPIPWIPLILPTLLLLILCFKKTLFDNFDYLMLLGISIVSMVSILYRICIVQSLGQSYWINTNTLGTALLFSTITAVILLKSFKIGFVKYVLIALVYVANFIGIWIVTSETALIVLTLFCIIDTLIPKKLIQSIKINIFSIALSLLFIIVPFIMHYIATTNTLRIFSGREQLWGEFFKDWLSTPKNILIGKEPFYSSILGKNLGIHNSFLYVLATYGLLGYALLFGSIIGYVLVFWRSKISRSKKDISFLLAFLCICIHATMEQTLTSASWFPLVYLFLGLTISDQKPTEKQTRSSRNA</sequence>
<evidence type="ECO:0000313" key="2">
    <source>
        <dbReference type="EMBL" id="MBP1045306.1"/>
    </source>
</evidence>
<accession>A0ABS4CFI5</accession>
<protein>
    <submittedName>
        <fullName evidence="2">EpaQ family protein</fullName>
    </submittedName>
</protein>
<feature type="transmembrane region" description="Helical" evidence="1">
    <location>
        <begin position="109"/>
        <end position="128"/>
    </location>
</feature>
<dbReference type="NCBIfam" id="NF037933">
    <property type="entry name" value="EpaQ_fam"/>
    <property type="match status" value="1"/>
</dbReference>
<proteinExistence type="predicted"/>
<organism evidence="2 3">
    <name type="scientific">Enterococcus larvae</name>
    <dbReference type="NCBI Taxonomy" id="2794352"/>
    <lineage>
        <taxon>Bacteria</taxon>
        <taxon>Bacillati</taxon>
        <taxon>Bacillota</taxon>
        <taxon>Bacilli</taxon>
        <taxon>Lactobacillales</taxon>
        <taxon>Enterococcaceae</taxon>
        <taxon>Enterococcus</taxon>
    </lineage>
</organism>
<dbReference type="RefSeq" id="WP_209556076.1">
    <property type="nucleotide sequence ID" value="NZ_JAEDXU010000001.1"/>
</dbReference>
<feature type="transmembrane region" description="Helical" evidence="1">
    <location>
        <begin position="140"/>
        <end position="162"/>
    </location>
</feature>